<gene>
    <name evidence="2" type="ORF">GCM10010246_41190</name>
</gene>
<evidence type="ECO:0008006" key="4">
    <source>
        <dbReference type="Google" id="ProtNLM"/>
    </source>
</evidence>
<feature type="compositionally biased region" description="Basic and acidic residues" evidence="1">
    <location>
        <begin position="34"/>
        <end position="49"/>
    </location>
</feature>
<dbReference type="EMBL" id="BAAASD010000016">
    <property type="protein sequence ID" value="GAA2349323.1"/>
    <property type="molecule type" value="Genomic_DNA"/>
</dbReference>
<evidence type="ECO:0000256" key="1">
    <source>
        <dbReference type="SAM" id="MobiDB-lite"/>
    </source>
</evidence>
<feature type="region of interest" description="Disordered" evidence="1">
    <location>
        <begin position="1"/>
        <end position="58"/>
    </location>
</feature>
<dbReference type="Proteomes" id="UP001500253">
    <property type="component" value="Unassembled WGS sequence"/>
</dbReference>
<feature type="compositionally biased region" description="Polar residues" evidence="1">
    <location>
        <begin position="1"/>
        <end position="12"/>
    </location>
</feature>
<dbReference type="Pfam" id="PF05800">
    <property type="entry name" value="GvpO"/>
    <property type="match status" value="1"/>
</dbReference>
<comment type="caution">
    <text evidence="2">The sequence shown here is derived from an EMBL/GenBank/DDBJ whole genome shotgun (WGS) entry which is preliminary data.</text>
</comment>
<reference evidence="2 3" key="1">
    <citation type="journal article" date="2019" name="Int. J. Syst. Evol. Microbiol.">
        <title>The Global Catalogue of Microorganisms (GCM) 10K type strain sequencing project: providing services to taxonomists for standard genome sequencing and annotation.</title>
        <authorList>
            <consortium name="The Broad Institute Genomics Platform"/>
            <consortium name="The Broad Institute Genome Sequencing Center for Infectious Disease"/>
            <person name="Wu L."/>
            <person name="Ma J."/>
        </authorList>
    </citation>
    <scope>NUCLEOTIDE SEQUENCE [LARGE SCALE GENOMIC DNA]</scope>
    <source>
        <strain evidence="2 3">JCM 4316</strain>
    </source>
</reference>
<sequence>MAEMSPSRSRNAQFRHKLTESAVTGLLPAGRGTRRYEAHMTDTSDETGKKTTNGGPTPLALMRAAREQLAELTGLYPEALPRLERTEEGWVLDAEVVELARVPETMSLMALYEVTLDPDGQLTGYRRVRRYERGRSDRG</sequence>
<name>A0ABN3GDP6_9ACTN</name>
<evidence type="ECO:0000313" key="2">
    <source>
        <dbReference type="EMBL" id="GAA2349323.1"/>
    </source>
</evidence>
<dbReference type="InterPro" id="IPR008634">
    <property type="entry name" value="Gas-vesicle_GvpO"/>
</dbReference>
<organism evidence="2 3">
    <name type="scientific">Streptomyces cuspidosporus</name>
    <dbReference type="NCBI Taxonomy" id="66882"/>
    <lineage>
        <taxon>Bacteria</taxon>
        <taxon>Bacillati</taxon>
        <taxon>Actinomycetota</taxon>
        <taxon>Actinomycetes</taxon>
        <taxon>Kitasatosporales</taxon>
        <taxon>Streptomycetaceae</taxon>
        <taxon>Streptomyces</taxon>
    </lineage>
</organism>
<protein>
    <recommendedName>
        <fullName evidence="4">Gas vesicle protein</fullName>
    </recommendedName>
</protein>
<keyword evidence="3" id="KW-1185">Reference proteome</keyword>
<proteinExistence type="predicted"/>
<evidence type="ECO:0000313" key="3">
    <source>
        <dbReference type="Proteomes" id="UP001500253"/>
    </source>
</evidence>
<accession>A0ABN3GDP6</accession>